<dbReference type="AlphaFoldDB" id="L1MD37"/>
<comment type="caution">
    <text evidence="1">The sequence shown here is derived from an EMBL/GenBank/DDBJ whole genome shotgun (WGS) entry which is preliminary data.</text>
</comment>
<dbReference type="HOGENOM" id="CLU_3214991_0_0_11"/>
<evidence type="ECO:0000313" key="2">
    <source>
        <dbReference type="Proteomes" id="UP000010445"/>
    </source>
</evidence>
<accession>L1MD37</accession>
<organism evidence="1 2">
    <name type="scientific">Corynebacterium durum F0235</name>
    <dbReference type="NCBI Taxonomy" id="1035195"/>
    <lineage>
        <taxon>Bacteria</taxon>
        <taxon>Bacillati</taxon>
        <taxon>Actinomycetota</taxon>
        <taxon>Actinomycetes</taxon>
        <taxon>Mycobacteriales</taxon>
        <taxon>Corynebacteriaceae</taxon>
        <taxon>Corynebacterium</taxon>
    </lineage>
</organism>
<gene>
    <name evidence="1" type="ORF">HMPREF9997_02110</name>
</gene>
<proteinExistence type="predicted"/>
<reference evidence="1 2" key="1">
    <citation type="submission" date="2012-05" db="EMBL/GenBank/DDBJ databases">
        <authorList>
            <person name="Weinstock G."/>
            <person name="Sodergren E."/>
            <person name="Lobos E.A."/>
            <person name="Fulton L."/>
            <person name="Fulton R."/>
            <person name="Courtney L."/>
            <person name="Fronick C."/>
            <person name="O'Laughlin M."/>
            <person name="Godfrey J."/>
            <person name="Wilson R.M."/>
            <person name="Miner T."/>
            <person name="Farmer C."/>
            <person name="Delehaunty K."/>
            <person name="Cordes M."/>
            <person name="Minx P."/>
            <person name="Tomlinson C."/>
            <person name="Chen J."/>
            <person name="Wollam A."/>
            <person name="Pepin K.H."/>
            <person name="Bhonagiri V."/>
            <person name="Zhang X."/>
            <person name="Suruliraj S."/>
            <person name="Warren W."/>
            <person name="Mitreva M."/>
            <person name="Mardis E.R."/>
            <person name="Wilson R.K."/>
        </authorList>
    </citation>
    <scope>NUCLEOTIDE SEQUENCE [LARGE SCALE GENOMIC DNA]</scope>
    <source>
        <strain evidence="1 2">F0235</strain>
    </source>
</reference>
<protein>
    <submittedName>
        <fullName evidence="1">Uncharacterized protein</fullName>
    </submittedName>
</protein>
<sequence>MRNILPTLERYPLTWGITRDILRKTMYCCRSAGADGFLARFGAT</sequence>
<dbReference type="EMBL" id="AMEM01000034">
    <property type="protein sequence ID" value="EKX88884.1"/>
    <property type="molecule type" value="Genomic_DNA"/>
</dbReference>
<name>L1MD37_9CORY</name>
<keyword evidence="2" id="KW-1185">Reference proteome</keyword>
<evidence type="ECO:0000313" key="1">
    <source>
        <dbReference type="EMBL" id="EKX88884.1"/>
    </source>
</evidence>
<dbReference type="Proteomes" id="UP000010445">
    <property type="component" value="Unassembled WGS sequence"/>
</dbReference>